<evidence type="ECO:0000256" key="2">
    <source>
        <dbReference type="ARBA" id="ARBA00022801"/>
    </source>
</evidence>
<sequence>MAGSWPCSRSHGRRAGDALMRVVQITDAHLYADIEARSRAGIPWRQFQQVLNAVVAEKPDIVLFTGDISQDESAASYALAMQALEQLPCPWYWLPGNHDQPEFMAAERPMVEQVNLDSWRILLLNTQVEGKPHGELGSERLAKLAEQLENDDRPTLIAMHHPPVDVGAVWMDAIGLQDRDAFWQLLSKHPHVKIILFGHAHQAYAEHHILGTGRGIGEATIDVYGCPAMADQFLPGAEQFAIDEASRPGYRVIDLAYSDAQGSEWQSWVERID</sequence>
<evidence type="ECO:0000256" key="4">
    <source>
        <dbReference type="ARBA" id="ARBA00025742"/>
    </source>
</evidence>
<dbReference type="InterPro" id="IPR004843">
    <property type="entry name" value="Calcineurin-like_PHP"/>
</dbReference>
<dbReference type="PANTHER" id="PTHR42988:SF2">
    <property type="entry name" value="CYCLIC NUCLEOTIDE PHOSPHODIESTERASE CBUA0032-RELATED"/>
    <property type="match status" value="1"/>
</dbReference>
<evidence type="ECO:0000259" key="5">
    <source>
        <dbReference type="Pfam" id="PF00149"/>
    </source>
</evidence>
<dbReference type="SUPFAM" id="SSF56300">
    <property type="entry name" value="Metallo-dependent phosphatases"/>
    <property type="match status" value="1"/>
</dbReference>
<name>L9U8E6_9GAMM</name>
<dbReference type="Gene3D" id="3.60.21.10">
    <property type="match status" value="1"/>
</dbReference>
<dbReference type="GO" id="GO:0046872">
    <property type="term" value="F:metal ion binding"/>
    <property type="evidence" value="ECO:0007669"/>
    <property type="project" value="UniProtKB-KW"/>
</dbReference>
<evidence type="ECO:0000313" key="6">
    <source>
        <dbReference type="EMBL" id="ELY21037.1"/>
    </source>
</evidence>
<dbReference type="InterPro" id="IPR029052">
    <property type="entry name" value="Metallo-depent_PP-like"/>
</dbReference>
<dbReference type="Pfam" id="PF00149">
    <property type="entry name" value="Metallophos"/>
    <property type="match status" value="1"/>
</dbReference>
<dbReference type="CDD" id="cd07402">
    <property type="entry name" value="MPP_GpdQ"/>
    <property type="match status" value="1"/>
</dbReference>
<evidence type="ECO:0000256" key="3">
    <source>
        <dbReference type="ARBA" id="ARBA00023004"/>
    </source>
</evidence>
<accession>L9U8E6</accession>
<dbReference type="GO" id="GO:0004112">
    <property type="term" value="F:cyclic-nucleotide phosphodiesterase activity"/>
    <property type="evidence" value="ECO:0007669"/>
    <property type="project" value="InterPro"/>
</dbReference>
<keyword evidence="3" id="KW-0408">Iron</keyword>
<keyword evidence="1" id="KW-0479">Metal-binding</keyword>
<comment type="caution">
    <text evidence="6">The sequence shown here is derived from an EMBL/GenBank/DDBJ whole genome shotgun (WGS) entry which is preliminary data.</text>
</comment>
<dbReference type="EMBL" id="AOPO01000009">
    <property type="protein sequence ID" value="ELY21037.1"/>
    <property type="molecule type" value="Genomic_DNA"/>
</dbReference>
<reference evidence="6 7" key="1">
    <citation type="journal article" date="2013" name="Genome Announc.">
        <title>Draft Genome of the Marine Gammaproteobacterium Halomonas titanicae.</title>
        <authorList>
            <person name="Sanchez-Porro C."/>
            <person name="de la Haba R.R."/>
            <person name="Cruz-Hernandez N."/>
            <person name="Gonzalez J.M."/>
            <person name="Reyes-Guirao C."/>
            <person name="Navarro-Sampedro L."/>
            <person name="Carballo M."/>
            <person name="Ventosa A."/>
        </authorList>
    </citation>
    <scope>NUCLEOTIDE SEQUENCE [LARGE SCALE GENOMIC DNA]</scope>
    <source>
        <strain evidence="6 7">BH1</strain>
    </source>
</reference>
<dbReference type="PATRIC" id="fig|1204738.3.peg.3237"/>
<dbReference type="PANTHER" id="PTHR42988">
    <property type="entry name" value="PHOSPHOHYDROLASE"/>
    <property type="match status" value="1"/>
</dbReference>
<gene>
    <name evidence="6" type="ORF">HALTITAN_2156</name>
</gene>
<evidence type="ECO:0000256" key="1">
    <source>
        <dbReference type="ARBA" id="ARBA00022723"/>
    </source>
</evidence>
<dbReference type="InterPro" id="IPR050884">
    <property type="entry name" value="CNP_phosphodiesterase-III"/>
</dbReference>
<organism evidence="6 7">
    <name type="scientific">Vreelandella titanicae BH1</name>
    <dbReference type="NCBI Taxonomy" id="1204738"/>
    <lineage>
        <taxon>Bacteria</taxon>
        <taxon>Pseudomonadati</taxon>
        <taxon>Pseudomonadota</taxon>
        <taxon>Gammaproteobacteria</taxon>
        <taxon>Oceanospirillales</taxon>
        <taxon>Halomonadaceae</taxon>
        <taxon>Vreelandella</taxon>
    </lineage>
</organism>
<dbReference type="AlphaFoldDB" id="L9U8E6"/>
<keyword evidence="2" id="KW-0378">Hydrolase</keyword>
<dbReference type="Proteomes" id="UP000011651">
    <property type="component" value="Unassembled WGS sequence"/>
</dbReference>
<protein>
    <submittedName>
        <fullName evidence="6">Metallo-dependent phosphatase</fullName>
    </submittedName>
</protein>
<dbReference type="InterPro" id="IPR026575">
    <property type="entry name" value="GpdQ/CpdA-like"/>
</dbReference>
<proteinExistence type="inferred from homology"/>
<evidence type="ECO:0000313" key="7">
    <source>
        <dbReference type="Proteomes" id="UP000011651"/>
    </source>
</evidence>
<comment type="similarity">
    <text evidence="4">Belongs to the cyclic nucleotide phosphodiesterase class-III family.</text>
</comment>
<feature type="domain" description="Calcineurin-like phosphoesterase" evidence="5">
    <location>
        <begin position="20"/>
        <end position="202"/>
    </location>
</feature>